<accession>A0ABP6AGZ1</accession>
<dbReference type="EMBL" id="BAAATM010000001">
    <property type="protein sequence ID" value="GAA2514623.1"/>
    <property type="molecule type" value="Genomic_DNA"/>
</dbReference>
<proteinExistence type="predicted"/>
<feature type="region of interest" description="Disordered" evidence="1">
    <location>
        <begin position="1"/>
        <end position="64"/>
    </location>
</feature>
<keyword evidence="3" id="KW-1185">Reference proteome</keyword>
<protein>
    <recommendedName>
        <fullName evidence="4">Alpha/beta hydrolase</fullName>
    </recommendedName>
</protein>
<name>A0ABP6AGZ1_9ACTN</name>
<reference evidence="3" key="1">
    <citation type="journal article" date="2019" name="Int. J. Syst. Evol. Microbiol.">
        <title>The Global Catalogue of Microorganisms (GCM) 10K type strain sequencing project: providing services to taxonomists for standard genome sequencing and annotation.</title>
        <authorList>
            <consortium name="The Broad Institute Genomics Platform"/>
            <consortium name="The Broad Institute Genome Sequencing Center for Infectious Disease"/>
            <person name="Wu L."/>
            <person name="Ma J."/>
        </authorList>
    </citation>
    <scope>NUCLEOTIDE SEQUENCE [LARGE SCALE GENOMIC DNA]</scope>
    <source>
        <strain evidence="3">JCM 6924</strain>
    </source>
</reference>
<sequence length="102" mass="11226">MGVSDPGGREVRFRQMGPQAGDHRSLVRRTAHADSRRAGPVRGVGGHRPGTLPGRAAAAKRRRRDPGITEIIEIEDRGHALTIEHGWQEVADTALTFVRRFV</sequence>
<evidence type="ECO:0000313" key="2">
    <source>
        <dbReference type="EMBL" id="GAA2514623.1"/>
    </source>
</evidence>
<evidence type="ECO:0008006" key="4">
    <source>
        <dbReference type="Google" id="ProtNLM"/>
    </source>
</evidence>
<gene>
    <name evidence="2" type="ORF">GCM10010423_02020</name>
</gene>
<evidence type="ECO:0000313" key="3">
    <source>
        <dbReference type="Proteomes" id="UP001501095"/>
    </source>
</evidence>
<evidence type="ECO:0000256" key="1">
    <source>
        <dbReference type="SAM" id="MobiDB-lite"/>
    </source>
</evidence>
<feature type="compositionally biased region" description="Basic and acidic residues" evidence="1">
    <location>
        <begin position="21"/>
        <end position="37"/>
    </location>
</feature>
<comment type="caution">
    <text evidence="2">The sequence shown here is derived from an EMBL/GenBank/DDBJ whole genome shotgun (WGS) entry which is preliminary data.</text>
</comment>
<organism evidence="2 3">
    <name type="scientific">Streptomyces levis</name>
    <dbReference type="NCBI Taxonomy" id="285566"/>
    <lineage>
        <taxon>Bacteria</taxon>
        <taxon>Bacillati</taxon>
        <taxon>Actinomycetota</taxon>
        <taxon>Actinomycetes</taxon>
        <taxon>Kitasatosporales</taxon>
        <taxon>Streptomycetaceae</taxon>
        <taxon>Streptomyces</taxon>
    </lineage>
</organism>
<dbReference type="Proteomes" id="UP001501095">
    <property type="component" value="Unassembled WGS sequence"/>
</dbReference>